<dbReference type="EMBL" id="GBXM01082831">
    <property type="protein sequence ID" value="JAH25746.1"/>
    <property type="molecule type" value="Transcribed_RNA"/>
</dbReference>
<name>A0A0E9R9E1_ANGAN</name>
<proteinExistence type="predicted"/>
<dbReference type="AlphaFoldDB" id="A0A0E9R9E1"/>
<organism evidence="1">
    <name type="scientific">Anguilla anguilla</name>
    <name type="common">European freshwater eel</name>
    <name type="synonym">Muraena anguilla</name>
    <dbReference type="NCBI Taxonomy" id="7936"/>
    <lineage>
        <taxon>Eukaryota</taxon>
        <taxon>Metazoa</taxon>
        <taxon>Chordata</taxon>
        <taxon>Craniata</taxon>
        <taxon>Vertebrata</taxon>
        <taxon>Euteleostomi</taxon>
        <taxon>Actinopterygii</taxon>
        <taxon>Neopterygii</taxon>
        <taxon>Teleostei</taxon>
        <taxon>Anguilliformes</taxon>
        <taxon>Anguillidae</taxon>
        <taxon>Anguilla</taxon>
    </lineage>
</organism>
<sequence length="101" mass="11451">MLVIGVKLCDWTCVRTHTCTYVCIHVCVSLCISTITYVYMCIARACVYACEFMFVCPCAHLQRTPFYDSAVQATQSYPKGPRQDLQGYKQSIIPLIININL</sequence>
<protein>
    <submittedName>
        <fullName evidence="1">Uncharacterized protein</fullName>
    </submittedName>
</protein>
<accession>A0A0E9R9E1</accession>
<evidence type="ECO:0000313" key="1">
    <source>
        <dbReference type="EMBL" id="JAH25746.1"/>
    </source>
</evidence>
<reference evidence="1" key="2">
    <citation type="journal article" date="2015" name="Fish Shellfish Immunol.">
        <title>Early steps in the European eel (Anguilla anguilla)-Vibrio vulnificus interaction in the gills: Role of the RtxA13 toxin.</title>
        <authorList>
            <person name="Callol A."/>
            <person name="Pajuelo D."/>
            <person name="Ebbesson L."/>
            <person name="Teles M."/>
            <person name="MacKenzie S."/>
            <person name="Amaro C."/>
        </authorList>
    </citation>
    <scope>NUCLEOTIDE SEQUENCE</scope>
</reference>
<reference evidence="1" key="1">
    <citation type="submission" date="2014-11" db="EMBL/GenBank/DDBJ databases">
        <authorList>
            <person name="Amaro Gonzalez C."/>
        </authorList>
    </citation>
    <scope>NUCLEOTIDE SEQUENCE</scope>
</reference>